<name>A0A067SJN5_GALM3</name>
<protein>
    <submittedName>
        <fullName evidence="2">Uncharacterized protein</fullName>
    </submittedName>
</protein>
<dbReference type="Proteomes" id="UP000027222">
    <property type="component" value="Unassembled WGS sequence"/>
</dbReference>
<evidence type="ECO:0000256" key="1">
    <source>
        <dbReference type="SAM" id="MobiDB-lite"/>
    </source>
</evidence>
<dbReference type="EMBL" id="KL142394">
    <property type="protein sequence ID" value="KDR71116.1"/>
    <property type="molecule type" value="Genomic_DNA"/>
</dbReference>
<gene>
    <name evidence="2" type="ORF">GALMADRAFT_806019</name>
</gene>
<evidence type="ECO:0000313" key="3">
    <source>
        <dbReference type="Proteomes" id="UP000027222"/>
    </source>
</evidence>
<feature type="compositionally biased region" description="Pro residues" evidence="1">
    <location>
        <begin position="56"/>
        <end position="77"/>
    </location>
</feature>
<dbReference type="HOGENOM" id="CLU_1713392_0_0_1"/>
<organism evidence="2 3">
    <name type="scientific">Galerina marginata (strain CBS 339.88)</name>
    <dbReference type="NCBI Taxonomy" id="685588"/>
    <lineage>
        <taxon>Eukaryota</taxon>
        <taxon>Fungi</taxon>
        <taxon>Dikarya</taxon>
        <taxon>Basidiomycota</taxon>
        <taxon>Agaricomycotina</taxon>
        <taxon>Agaricomycetes</taxon>
        <taxon>Agaricomycetidae</taxon>
        <taxon>Agaricales</taxon>
        <taxon>Agaricineae</taxon>
        <taxon>Strophariaceae</taxon>
        <taxon>Galerina</taxon>
    </lineage>
</organism>
<keyword evidence="3" id="KW-1185">Reference proteome</keyword>
<accession>A0A067SJN5</accession>
<feature type="compositionally biased region" description="Polar residues" evidence="1">
    <location>
        <begin position="90"/>
        <end position="111"/>
    </location>
</feature>
<evidence type="ECO:0000313" key="2">
    <source>
        <dbReference type="EMBL" id="KDR71116.1"/>
    </source>
</evidence>
<sequence length="153" mass="16898">MNCENLKLEACGRKSRMASSSAVELLQLACRARASLLKFEYRGAESRFPRPAHRYVPPPPPSSPPPPPSPSSPPPPHARFLRPSRPPNARLSNPSSSRATQNQLQFLPTTQHSRKSYLPRGTPVASRPRLSICARKVYALEKSSSKAHAHCRS</sequence>
<feature type="region of interest" description="Disordered" evidence="1">
    <location>
        <begin position="41"/>
        <end position="129"/>
    </location>
</feature>
<reference evidence="3" key="1">
    <citation type="journal article" date="2014" name="Proc. Natl. Acad. Sci. U.S.A.">
        <title>Extensive sampling of basidiomycete genomes demonstrates inadequacy of the white-rot/brown-rot paradigm for wood decay fungi.</title>
        <authorList>
            <person name="Riley R."/>
            <person name="Salamov A.A."/>
            <person name="Brown D.W."/>
            <person name="Nagy L.G."/>
            <person name="Floudas D."/>
            <person name="Held B.W."/>
            <person name="Levasseur A."/>
            <person name="Lombard V."/>
            <person name="Morin E."/>
            <person name="Otillar R."/>
            <person name="Lindquist E.A."/>
            <person name="Sun H."/>
            <person name="LaButti K.M."/>
            <person name="Schmutz J."/>
            <person name="Jabbour D."/>
            <person name="Luo H."/>
            <person name="Baker S.E."/>
            <person name="Pisabarro A.G."/>
            <person name="Walton J.D."/>
            <person name="Blanchette R.A."/>
            <person name="Henrissat B."/>
            <person name="Martin F."/>
            <person name="Cullen D."/>
            <person name="Hibbett D.S."/>
            <person name="Grigoriev I.V."/>
        </authorList>
    </citation>
    <scope>NUCLEOTIDE SEQUENCE [LARGE SCALE GENOMIC DNA]</scope>
    <source>
        <strain evidence="3">CBS 339.88</strain>
    </source>
</reference>
<proteinExistence type="predicted"/>
<dbReference type="AlphaFoldDB" id="A0A067SJN5"/>